<gene>
    <name evidence="5" type="ORF">SOW75_01285</name>
</gene>
<evidence type="ECO:0000256" key="2">
    <source>
        <dbReference type="ARBA" id="ARBA00023125"/>
    </source>
</evidence>
<name>A0ABU5KS78_9PSED</name>
<dbReference type="Pfam" id="PF01638">
    <property type="entry name" value="HxlR"/>
    <property type="match status" value="1"/>
</dbReference>
<accession>A0ABU5KS78</accession>
<keyword evidence="6" id="KW-1185">Reference proteome</keyword>
<feature type="domain" description="HTH hxlR-type" evidence="4">
    <location>
        <begin position="11"/>
        <end position="108"/>
    </location>
</feature>
<dbReference type="SUPFAM" id="SSF46785">
    <property type="entry name" value="Winged helix' DNA-binding domain"/>
    <property type="match status" value="1"/>
</dbReference>
<dbReference type="Proteomes" id="UP001292116">
    <property type="component" value="Unassembled WGS sequence"/>
</dbReference>
<dbReference type="Gene3D" id="1.10.10.10">
    <property type="entry name" value="Winged helix-like DNA-binding domain superfamily/Winged helix DNA-binding domain"/>
    <property type="match status" value="1"/>
</dbReference>
<evidence type="ECO:0000313" key="5">
    <source>
        <dbReference type="EMBL" id="MDZ5736802.1"/>
    </source>
</evidence>
<keyword evidence="3" id="KW-0804">Transcription</keyword>
<protein>
    <submittedName>
        <fullName evidence="5">Helix-turn-helix domain-containing protein</fullName>
    </submittedName>
</protein>
<dbReference type="InterPro" id="IPR036390">
    <property type="entry name" value="WH_DNA-bd_sf"/>
</dbReference>
<dbReference type="EMBL" id="JAXUBM010000001">
    <property type="protein sequence ID" value="MDZ5736802.1"/>
    <property type="molecule type" value="Genomic_DNA"/>
</dbReference>
<dbReference type="PROSITE" id="PS51118">
    <property type="entry name" value="HTH_HXLR"/>
    <property type="match status" value="1"/>
</dbReference>
<evidence type="ECO:0000256" key="1">
    <source>
        <dbReference type="ARBA" id="ARBA00023015"/>
    </source>
</evidence>
<dbReference type="InterPro" id="IPR002577">
    <property type="entry name" value="HTH_HxlR"/>
</dbReference>
<keyword evidence="2" id="KW-0238">DNA-binding</keyword>
<evidence type="ECO:0000259" key="4">
    <source>
        <dbReference type="PROSITE" id="PS51118"/>
    </source>
</evidence>
<dbReference type="RefSeq" id="WP_135001782.1">
    <property type="nucleotide sequence ID" value="NZ_JAXUBM010000001.1"/>
</dbReference>
<evidence type="ECO:0000313" key="6">
    <source>
        <dbReference type="Proteomes" id="UP001292116"/>
    </source>
</evidence>
<reference evidence="5 6" key="1">
    <citation type="submission" date="2023-11" db="EMBL/GenBank/DDBJ databases">
        <title>Draft genomes analysis of Pseudomonas asiatica isolated from milk, feces and farm soil of cows suffering from clinical mastitis.</title>
        <authorList>
            <person name="Rahman T."/>
            <person name="Das Z.C."/>
            <person name="Hoque M.N."/>
        </authorList>
    </citation>
    <scope>NUCLEOTIDE SEQUENCE [LARGE SCALE GENOMIC DNA]</scope>
    <source>
        <strain evidence="5 6">2F2</strain>
    </source>
</reference>
<dbReference type="PANTHER" id="PTHR33204:SF18">
    <property type="entry name" value="TRANSCRIPTIONAL REGULATORY PROTEIN"/>
    <property type="match status" value="1"/>
</dbReference>
<organism evidence="5 6">
    <name type="scientific">Pseudomonas asiatica</name>
    <dbReference type="NCBI Taxonomy" id="2219225"/>
    <lineage>
        <taxon>Bacteria</taxon>
        <taxon>Pseudomonadati</taxon>
        <taxon>Pseudomonadota</taxon>
        <taxon>Gammaproteobacteria</taxon>
        <taxon>Pseudomonadales</taxon>
        <taxon>Pseudomonadaceae</taxon>
        <taxon>Pseudomonas</taxon>
    </lineage>
</organism>
<proteinExistence type="predicted"/>
<comment type="caution">
    <text evidence="5">The sequence shown here is derived from an EMBL/GenBank/DDBJ whole genome shotgun (WGS) entry which is preliminary data.</text>
</comment>
<sequence>MKKASFQSMPCPVARALEHIGDGWSLLVLRDAFYGLRRFDEFQHSLGIASNTLTRRLNDLVAAGLMDRRPYQNNPPRFEYVLTEAGRDLRPVILTLMMWGAKHAEGSKKVYLADVETGEPVALALMDSNTGKTITVEEHRLHISPDADPLTHWRVETGEGYRHEKLWVSPFPQPSSNRSGQQ</sequence>
<keyword evidence="1" id="KW-0805">Transcription regulation</keyword>
<evidence type="ECO:0000256" key="3">
    <source>
        <dbReference type="ARBA" id="ARBA00023163"/>
    </source>
</evidence>
<dbReference type="InterPro" id="IPR036388">
    <property type="entry name" value="WH-like_DNA-bd_sf"/>
</dbReference>
<dbReference type="PANTHER" id="PTHR33204">
    <property type="entry name" value="TRANSCRIPTIONAL REGULATOR, MARR FAMILY"/>
    <property type="match status" value="1"/>
</dbReference>